<comment type="caution">
    <text evidence="1">The sequence shown here is derived from an EMBL/GenBank/DDBJ whole genome shotgun (WGS) entry which is preliminary data.</text>
</comment>
<sequence length="62" mass="6995">MFVAVNSIHRSFAKVLGAAALVMWWTLRDASRVRPLHAVSIGDRPGRKQKIRSSRRPKMLAP</sequence>
<gene>
    <name evidence="1" type="ORF">P3T76_014811</name>
</gene>
<evidence type="ECO:0000313" key="1">
    <source>
        <dbReference type="EMBL" id="KAK1929776.1"/>
    </source>
</evidence>
<reference evidence="1" key="1">
    <citation type="submission" date="2023-08" db="EMBL/GenBank/DDBJ databases">
        <title>Reference Genome Resource for the Citrus Pathogen Phytophthora citrophthora.</title>
        <authorList>
            <person name="Moller H."/>
            <person name="Coetzee B."/>
            <person name="Rose L.J."/>
            <person name="Van Niekerk J.M."/>
        </authorList>
    </citation>
    <scope>NUCLEOTIDE SEQUENCE</scope>
    <source>
        <strain evidence="1">STE-U-9442</strain>
    </source>
</reference>
<name>A0AAD9G0I7_9STRA</name>
<dbReference type="EMBL" id="JASMQC010000045">
    <property type="protein sequence ID" value="KAK1929776.1"/>
    <property type="molecule type" value="Genomic_DNA"/>
</dbReference>
<proteinExistence type="predicted"/>
<evidence type="ECO:0000313" key="2">
    <source>
        <dbReference type="Proteomes" id="UP001259832"/>
    </source>
</evidence>
<accession>A0AAD9G0I7</accession>
<protein>
    <submittedName>
        <fullName evidence="1">Uncharacterized protein</fullName>
    </submittedName>
</protein>
<organism evidence="1 2">
    <name type="scientific">Phytophthora citrophthora</name>
    <dbReference type="NCBI Taxonomy" id="4793"/>
    <lineage>
        <taxon>Eukaryota</taxon>
        <taxon>Sar</taxon>
        <taxon>Stramenopiles</taxon>
        <taxon>Oomycota</taxon>
        <taxon>Peronosporomycetes</taxon>
        <taxon>Peronosporales</taxon>
        <taxon>Peronosporaceae</taxon>
        <taxon>Phytophthora</taxon>
    </lineage>
</organism>
<dbReference type="AlphaFoldDB" id="A0AAD9G0I7"/>
<keyword evidence="2" id="KW-1185">Reference proteome</keyword>
<dbReference type="Proteomes" id="UP001259832">
    <property type="component" value="Unassembled WGS sequence"/>
</dbReference>